<comment type="caution">
    <text evidence="1">The sequence shown here is derived from an EMBL/GenBank/DDBJ whole genome shotgun (WGS) entry which is preliminary data.</text>
</comment>
<evidence type="ECO:0000313" key="1">
    <source>
        <dbReference type="EMBL" id="KAK1342003.1"/>
    </source>
</evidence>
<gene>
    <name evidence="1" type="ORF">QTO34_016756</name>
</gene>
<protein>
    <submittedName>
        <fullName evidence="1">Uncharacterized protein</fullName>
    </submittedName>
</protein>
<dbReference type="AlphaFoldDB" id="A0AA40I2U4"/>
<keyword evidence="2" id="KW-1185">Reference proteome</keyword>
<proteinExistence type="predicted"/>
<evidence type="ECO:0000313" key="2">
    <source>
        <dbReference type="Proteomes" id="UP001177744"/>
    </source>
</evidence>
<sequence length="67" mass="7567">MWLANRGLLTIGLTQPLTSLSKSHGQSFHNDILICSPTLEKSNKNTTQVFNFLKEQSPLPRPNFLNK</sequence>
<accession>A0AA40I2U4</accession>
<dbReference type="Proteomes" id="UP001177744">
    <property type="component" value="Unassembled WGS sequence"/>
</dbReference>
<reference evidence="1" key="1">
    <citation type="submission" date="2023-06" db="EMBL/GenBank/DDBJ databases">
        <title>Reference genome for the Northern bat (Eptesicus nilssonii), a most northern bat species.</title>
        <authorList>
            <person name="Laine V.N."/>
            <person name="Pulliainen A.T."/>
            <person name="Lilley T.M."/>
        </authorList>
    </citation>
    <scope>NUCLEOTIDE SEQUENCE</scope>
    <source>
        <strain evidence="1">BLF_Eptnil</strain>
        <tissue evidence="1">Kidney</tissue>
    </source>
</reference>
<name>A0AA40I2U4_CNENI</name>
<dbReference type="EMBL" id="JAULJE010000006">
    <property type="protein sequence ID" value="KAK1342003.1"/>
    <property type="molecule type" value="Genomic_DNA"/>
</dbReference>
<organism evidence="1 2">
    <name type="scientific">Cnephaeus nilssonii</name>
    <name type="common">Northern bat</name>
    <name type="synonym">Eptesicus nilssonii</name>
    <dbReference type="NCBI Taxonomy" id="3371016"/>
    <lineage>
        <taxon>Eukaryota</taxon>
        <taxon>Metazoa</taxon>
        <taxon>Chordata</taxon>
        <taxon>Craniata</taxon>
        <taxon>Vertebrata</taxon>
        <taxon>Euteleostomi</taxon>
        <taxon>Mammalia</taxon>
        <taxon>Eutheria</taxon>
        <taxon>Laurasiatheria</taxon>
        <taxon>Chiroptera</taxon>
        <taxon>Yangochiroptera</taxon>
        <taxon>Vespertilionidae</taxon>
        <taxon>Cnephaeus</taxon>
    </lineage>
</organism>